<sequence length="831" mass="96719">MMLKLGAIETKSSPRKNSKELEQTKACINKLFKNLSELSDQRQECNCQTELENMKEKVLDLQCRSMKNNLVFTGLYNVRDENTEELLRCFLNNELGIDYKIEFGNVHRFGRYQGGGRPIVARFLYHCDLQYVLDNAYRLRNTRYGIKQQFPKEIEDRRRKLYPIMKEAKRNRKIATLVRDRLFIDNELYQIPDDAEIADIPYQDGSLPTRQCGSSPLRLSDATPQHQTDATSPRIERPKSTPSSDSNPKKRSRTDNKYVNIAENNINSVCNETLCNDETFEQINCIFENLNVHVNIDVDEHITRNNENISACLSGESAYLSKNSITDKKAIDLLYVNCCGLKHRLQYPEFESLIRKHDVVCFVESKTDDMDDIHLSGYTLKFKNRRKISRVKSGGIVIGYRENLNNSIEVIETNSKFVLWCKISKFLNNEDILFGVVYIPPEYTSYSSPDAFNEIENEYLEFSTTFEHIFIIGDFNARTSNEKDYVFIDEKDISIDLECVSINDVCNLELYNIPRDRISMDKGKTRYGNNLLDLCKCNNLFIMNGRLGNDKTGKFTCRNASVVDYCLSNVNVLEKLIDFDVLEFSHLYSDVHCPLYLRLESNSLVTDCNEQDSLNVQPRQKINKWDHKMLPEFRANINVDRLDRLLRNLKSVNLEKVDDNNVNAFVNEIGLVVLESAKTTFGTRTDKPKKRAPKKKGDKPWFNYDCKFARQNFRKLKRRLKCSPSLLLYNEVKDSERKYKKVMDKAIKTHRRDMAKKLKNLRSQNSKEYWDILNKREHTKQPDINFDNLLNFFRDLNSGTPDPIELPNVDQDALDDLNVSVYHCNCKGLTE</sequence>
<dbReference type="OrthoDB" id="10067362at2759"/>
<organism evidence="3 4">
    <name type="scientific">Mytilus edulis</name>
    <name type="common">Blue mussel</name>
    <dbReference type="NCBI Taxonomy" id="6550"/>
    <lineage>
        <taxon>Eukaryota</taxon>
        <taxon>Metazoa</taxon>
        <taxon>Spiralia</taxon>
        <taxon>Lophotrochozoa</taxon>
        <taxon>Mollusca</taxon>
        <taxon>Bivalvia</taxon>
        <taxon>Autobranchia</taxon>
        <taxon>Pteriomorphia</taxon>
        <taxon>Mytilida</taxon>
        <taxon>Mytiloidea</taxon>
        <taxon>Mytilidae</taxon>
        <taxon>Mytilinae</taxon>
        <taxon>Mytilus</taxon>
    </lineage>
</organism>
<name>A0A8S3RVL6_MYTED</name>
<reference evidence="3" key="1">
    <citation type="submission" date="2021-03" db="EMBL/GenBank/DDBJ databases">
        <authorList>
            <person name="Bekaert M."/>
        </authorList>
    </citation>
    <scope>NUCLEOTIDE SEQUENCE</scope>
</reference>
<dbReference type="Gene3D" id="3.60.10.10">
    <property type="entry name" value="Endonuclease/exonuclease/phosphatase"/>
    <property type="match status" value="1"/>
</dbReference>
<dbReference type="InterPro" id="IPR036691">
    <property type="entry name" value="Endo/exonu/phosph_ase_sf"/>
</dbReference>
<dbReference type="EMBL" id="CAJPWZ010001244">
    <property type="protein sequence ID" value="CAG2210746.1"/>
    <property type="molecule type" value="Genomic_DNA"/>
</dbReference>
<protein>
    <recommendedName>
        <fullName evidence="5">Endonuclease/exonuclease/phosphatase domain-containing protein</fullName>
    </recommendedName>
</protein>
<feature type="coiled-coil region" evidence="1">
    <location>
        <begin position="21"/>
        <end position="48"/>
    </location>
</feature>
<feature type="region of interest" description="Disordered" evidence="2">
    <location>
        <begin position="211"/>
        <end position="257"/>
    </location>
</feature>
<evidence type="ECO:0000256" key="2">
    <source>
        <dbReference type="SAM" id="MobiDB-lite"/>
    </source>
</evidence>
<keyword evidence="1" id="KW-0175">Coiled coil</keyword>
<keyword evidence="4" id="KW-1185">Reference proteome</keyword>
<evidence type="ECO:0008006" key="5">
    <source>
        <dbReference type="Google" id="ProtNLM"/>
    </source>
</evidence>
<proteinExistence type="predicted"/>
<accession>A0A8S3RVL6</accession>
<feature type="compositionally biased region" description="Polar residues" evidence="2">
    <location>
        <begin position="222"/>
        <end position="231"/>
    </location>
</feature>
<comment type="caution">
    <text evidence="3">The sequence shown here is derived from an EMBL/GenBank/DDBJ whole genome shotgun (WGS) entry which is preliminary data.</text>
</comment>
<dbReference type="SUPFAM" id="SSF56219">
    <property type="entry name" value="DNase I-like"/>
    <property type="match status" value="1"/>
</dbReference>
<dbReference type="AlphaFoldDB" id="A0A8S3RVL6"/>
<evidence type="ECO:0000313" key="3">
    <source>
        <dbReference type="EMBL" id="CAG2210746.1"/>
    </source>
</evidence>
<evidence type="ECO:0000313" key="4">
    <source>
        <dbReference type="Proteomes" id="UP000683360"/>
    </source>
</evidence>
<evidence type="ECO:0000256" key="1">
    <source>
        <dbReference type="SAM" id="Coils"/>
    </source>
</evidence>
<dbReference type="Proteomes" id="UP000683360">
    <property type="component" value="Unassembled WGS sequence"/>
</dbReference>
<gene>
    <name evidence="3" type="ORF">MEDL_24869</name>
</gene>